<evidence type="ECO:0000259" key="2">
    <source>
        <dbReference type="Pfam" id="PF25268"/>
    </source>
</evidence>
<feature type="signal peptide" evidence="1">
    <location>
        <begin position="1"/>
        <end position="25"/>
    </location>
</feature>
<dbReference type="EMBL" id="RWGY01000013">
    <property type="protein sequence ID" value="TVU27224.1"/>
    <property type="molecule type" value="Genomic_DNA"/>
</dbReference>
<keyword evidence="4" id="KW-1185">Reference proteome</keyword>
<dbReference type="PANTHER" id="PTHR33786">
    <property type="entry name" value="UBIQUITIN CARBOXYL-TERMINAL HYDROLASE"/>
    <property type="match status" value="1"/>
</dbReference>
<dbReference type="Proteomes" id="UP000324897">
    <property type="component" value="Chromosome 2"/>
</dbReference>
<evidence type="ECO:0000313" key="3">
    <source>
        <dbReference type="EMBL" id="TVU27224.1"/>
    </source>
</evidence>
<dbReference type="OrthoDB" id="768311at2759"/>
<proteinExistence type="predicted"/>
<sequence length="130" mass="13747">MASRPASTTCFILLSLALLFNSLQAQGASKEQKQGSWRRSPTTTGEKYVPVRSVVYRSAAALPAASTEEAYQPFELCDGCRCCAESNSSMCVDTSCCYGIDCDIPGKPYGVCAFTPLSCGCGANNCSQPS</sequence>
<organism evidence="3 4">
    <name type="scientific">Eragrostis curvula</name>
    <name type="common">weeping love grass</name>
    <dbReference type="NCBI Taxonomy" id="38414"/>
    <lineage>
        <taxon>Eukaryota</taxon>
        <taxon>Viridiplantae</taxon>
        <taxon>Streptophyta</taxon>
        <taxon>Embryophyta</taxon>
        <taxon>Tracheophyta</taxon>
        <taxon>Spermatophyta</taxon>
        <taxon>Magnoliopsida</taxon>
        <taxon>Liliopsida</taxon>
        <taxon>Poales</taxon>
        <taxon>Poaceae</taxon>
        <taxon>PACMAD clade</taxon>
        <taxon>Chloridoideae</taxon>
        <taxon>Eragrostideae</taxon>
        <taxon>Eragrostidinae</taxon>
        <taxon>Eragrostis</taxon>
    </lineage>
</organism>
<evidence type="ECO:0000313" key="4">
    <source>
        <dbReference type="Proteomes" id="UP000324897"/>
    </source>
</evidence>
<dbReference type="Gramene" id="TVU27224">
    <property type="protein sequence ID" value="TVU27224"/>
    <property type="gene ID" value="EJB05_29821"/>
</dbReference>
<feature type="domain" description="DUF7866" evidence="2">
    <location>
        <begin position="72"/>
        <end position="126"/>
    </location>
</feature>
<feature type="chain" id="PRO_5023859049" description="DUF7866 domain-containing protein" evidence="1">
    <location>
        <begin position="26"/>
        <end position="130"/>
    </location>
</feature>
<comment type="caution">
    <text evidence="3">The sequence shown here is derived from an EMBL/GenBank/DDBJ whole genome shotgun (WGS) entry which is preliminary data.</text>
</comment>
<dbReference type="PANTHER" id="PTHR33786:SF5">
    <property type="entry name" value="EXPRESSED PROTEIN"/>
    <property type="match status" value="1"/>
</dbReference>
<protein>
    <recommendedName>
        <fullName evidence="2">DUF7866 domain-containing protein</fullName>
    </recommendedName>
</protein>
<gene>
    <name evidence="3" type="ORF">EJB05_29821</name>
</gene>
<evidence type="ECO:0000256" key="1">
    <source>
        <dbReference type="SAM" id="SignalP"/>
    </source>
</evidence>
<reference evidence="3 4" key="1">
    <citation type="journal article" date="2019" name="Sci. Rep.">
        <title>A high-quality genome of Eragrostis curvula grass provides insights into Poaceae evolution and supports new strategies to enhance forage quality.</title>
        <authorList>
            <person name="Carballo J."/>
            <person name="Santos B.A.C.M."/>
            <person name="Zappacosta D."/>
            <person name="Garbus I."/>
            <person name="Selva J.P."/>
            <person name="Gallo C.A."/>
            <person name="Diaz A."/>
            <person name="Albertini E."/>
            <person name="Caccamo M."/>
            <person name="Echenique V."/>
        </authorList>
    </citation>
    <scope>NUCLEOTIDE SEQUENCE [LARGE SCALE GENOMIC DNA]</scope>
    <source>
        <strain evidence="4">cv. Victoria</strain>
        <tissue evidence="3">Leaf</tissue>
    </source>
</reference>
<name>A0A5J9UV22_9POAL</name>
<keyword evidence="1" id="KW-0732">Signal</keyword>
<dbReference type="AlphaFoldDB" id="A0A5J9UV22"/>
<dbReference type="InterPro" id="IPR057188">
    <property type="entry name" value="DUF7866"/>
</dbReference>
<dbReference type="Pfam" id="PF25268">
    <property type="entry name" value="DUF7866"/>
    <property type="match status" value="1"/>
</dbReference>
<accession>A0A5J9UV22</accession>